<evidence type="ECO:0000313" key="2">
    <source>
        <dbReference type="EMBL" id="CCC54257.1"/>
    </source>
</evidence>
<feature type="compositionally biased region" description="Polar residues" evidence="1">
    <location>
        <begin position="571"/>
        <end position="587"/>
    </location>
</feature>
<evidence type="ECO:0000256" key="1">
    <source>
        <dbReference type="SAM" id="MobiDB-lite"/>
    </source>
</evidence>
<feature type="region of interest" description="Disordered" evidence="1">
    <location>
        <begin position="19"/>
        <end position="129"/>
    </location>
</feature>
<protein>
    <recommendedName>
        <fullName evidence="3">Zinc-ribbon domain-containing protein</fullName>
    </recommendedName>
</protein>
<sequence length="771" mass="83428">MSGSEVGIKPYAVQAKPLSVAPGKWDDWDSGPRHLHAPPSGRSVAHTSITCTSRAESRLQSTGDPFSNSFHVASTNNHPTDSGNAEDGTMDNEMLEETESVGSRISFSRRRRRREGSTIIKAEESERQRLELEKVLQNLEEMQRENKERMLKISSFSFSNHEDSNNERGTEGGSTSFGKYLRTQSASSQLTRATPSLKPLERAVTSVYVAEPHTAVAGGSQRHRLREAAEKMAPSTSFRDALATPRKVAENASATGSGPTAAAMSLTRENSRASKKIAPRVAPGLSTSKALNEESCYVREGRSSLFVSNGGKNANSLDAPQGSSGTAGTAVSQDLYSSNGELKSAKHAPSSSRRTENARLTHGSGAGRASSPPIIILTVDSRRNMGEEDARRLLSAEPLPGYDPQSRRLRRSPGEHNTRGQARDKKPSSQTREKQSPNRMSGRQTPTRAREKLSPAPIRDKVSPSVREPSIAGASSKGRNSDKRMSLPEQQKRKPNSQSKVSSKIFCAPNTTFATKRDKNAACNGPSVVPSTRSSLPTQSKGCASVPWTPTEALDKRRIQLVDVGAVEFMSNKTHTAKAPNTLSRASPGSLERKAKVTRSKLSVTAPASKKDQRATLAIRNLSGLQSEMASSRRRPAQGGSGGGVSLLPSQSDRHPPASSKERRRAAKSSAKSPVEGNGPTSRQRPNLKQLPLRRKSFTSLSPTTSVERESVRPLATDRPISSPSSVSKRIIPIQPSPMKELVPFCTECGRKHLDDKVKFCAFCGHKRELV</sequence>
<feature type="compositionally biased region" description="Basic and acidic residues" evidence="1">
    <location>
        <begin position="160"/>
        <end position="170"/>
    </location>
</feature>
<feature type="compositionally biased region" description="Polar residues" evidence="1">
    <location>
        <begin position="529"/>
        <end position="542"/>
    </location>
</feature>
<feature type="compositionally biased region" description="Polar residues" evidence="1">
    <location>
        <begin position="437"/>
        <end position="447"/>
    </location>
</feature>
<feature type="compositionally biased region" description="Acidic residues" evidence="1">
    <location>
        <begin position="88"/>
        <end position="99"/>
    </location>
</feature>
<feature type="compositionally biased region" description="Low complexity" evidence="1">
    <location>
        <begin position="252"/>
        <end position="263"/>
    </location>
</feature>
<gene>
    <name evidence="2" type="ORF">TVY486_1117410</name>
</gene>
<feature type="region of interest" description="Disordered" evidence="1">
    <location>
        <begin position="157"/>
        <end position="178"/>
    </location>
</feature>
<feature type="compositionally biased region" description="Basic and acidic residues" evidence="1">
    <location>
        <begin position="380"/>
        <end position="394"/>
    </location>
</feature>
<dbReference type="AlphaFoldDB" id="G0U9H1"/>
<feature type="compositionally biased region" description="Polar residues" evidence="1">
    <location>
        <begin position="45"/>
        <end position="83"/>
    </location>
</feature>
<name>G0U9H1_TRYVY</name>
<feature type="region of interest" description="Disordered" evidence="1">
    <location>
        <begin position="571"/>
        <end position="729"/>
    </location>
</feature>
<dbReference type="EMBL" id="HE573027">
    <property type="protein sequence ID" value="CCC54257.1"/>
    <property type="molecule type" value="Genomic_DNA"/>
</dbReference>
<proteinExistence type="predicted"/>
<accession>G0U9H1</accession>
<feature type="compositionally biased region" description="Polar residues" evidence="1">
    <location>
        <begin position="305"/>
        <end position="341"/>
    </location>
</feature>
<dbReference type="VEuPathDB" id="TriTrypDB:TvY486_1117410"/>
<organism evidence="2">
    <name type="scientific">Trypanosoma vivax (strain Y486)</name>
    <dbReference type="NCBI Taxonomy" id="1055687"/>
    <lineage>
        <taxon>Eukaryota</taxon>
        <taxon>Discoba</taxon>
        <taxon>Euglenozoa</taxon>
        <taxon>Kinetoplastea</taxon>
        <taxon>Metakinetoplastina</taxon>
        <taxon>Trypanosomatida</taxon>
        <taxon>Trypanosomatidae</taxon>
        <taxon>Trypanosoma</taxon>
        <taxon>Duttonella</taxon>
    </lineage>
</organism>
<reference evidence="2" key="1">
    <citation type="journal article" date="2012" name="Proc. Natl. Acad. Sci. U.S.A.">
        <title>Antigenic diversity is generated by distinct evolutionary mechanisms in African trypanosome species.</title>
        <authorList>
            <person name="Jackson A.P."/>
            <person name="Berry A."/>
            <person name="Aslett M."/>
            <person name="Allison H.C."/>
            <person name="Burton P."/>
            <person name="Vavrova-Anderson J."/>
            <person name="Brown R."/>
            <person name="Browne H."/>
            <person name="Corton N."/>
            <person name="Hauser H."/>
            <person name="Gamble J."/>
            <person name="Gilderthorp R."/>
            <person name="Marcello L."/>
            <person name="McQuillan J."/>
            <person name="Otto T.D."/>
            <person name="Quail M.A."/>
            <person name="Sanders M.J."/>
            <person name="van Tonder A."/>
            <person name="Ginger M.L."/>
            <person name="Field M.C."/>
            <person name="Barry J.D."/>
            <person name="Hertz-Fowler C."/>
            <person name="Berriman M."/>
        </authorList>
    </citation>
    <scope>NUCLEOTIDE SEQUENCE</scope>
    <source>
        <strain evidence="2">Y486</strain>
    </source>
</reference>
<feature type="compositionally biased region" description="Basic and acidic residues" evidence="1">
    <location>
        <begin position="448"/>
        <end position="462"/>
    </location>
</feature>
<feature type="compositionally biased region" description="Basic and acidic residues" evidence="1">
    <location>
        <begin position="412"/>
        <end position="436"/>
    </location>
</feature>
<feature type="region of interest" description="Disordered" evidence="1">
    <location>
        <begin position="217"/>
        <end position="505"/>
    </location>
</feature>
<evidence type="ECO:0008006" key="3">
    <source>
        <dbReference type="Google" id="ProtNLM"/>
    </source>
</evidence>
<feature type="region of interest" description="Disordered" evidence="1">
    <location>
        <begin position="517"/>
        <end position="547"/>
    </location>
</feature>
<feature type="compositionally biased region" description="Basic and acidic residues" evidence="1">
    <location>
        <begin position="479"/>
        <end position="492"/>
    </location>
</feature>